<accession>A0AB37U8W5</accession>
<protein>
    <recommendedName>
        <fullName evidence="3">DUF3104 domain-containing protein</fullName>
    </recommendedName>
</protein>
<dbReference type="EMBL" id="RSCK01000138">
    <property type="protein sequence ID" value="RUT00721.1"/>
    <property type="molecule type" value="Genomic_DNA"/>
</dbReference>
<organism evidence="1 2">
    <name type="scientific">Chroococcidiopsis cubana SAG 39.79</name>
    <dbReference type="NCBI Taxonomy" id="388085"/>
    <lineage>
        <taxon>Bacteria</taxon>
        <taxon>Bacillati</taxon>
        <taxon>Cyanobacteriota</taxon>
        <taxon>Cyanophyceae</taxon>
        <taxon>Chroococcidiopsidales</taxon>
        <taxon>Chroococcidiopsidaceae</taxon>
        <taxon>Chroococcidiopsis</taxon>
    </lineage>
</organism>
<keyword evidence="2" id="KW-1185">Reference proteome</keyword>
<dbReference type="AlphaFoldDB" id="A0AB37U8W5"/>
<comment type="caution">
    <text evidence="1">The sequence shown here is derived from an EMBL/GenBank/DDBJ whole genome shotgun (WGS) entry which is preliminary data.</text>
</comment>
<sequence>MSNAVNHKRVMLANLKIGQCISFPVKEQRQPFWVTAEIIDIQIKGNCGQIWTRFGSLPKEPLTSKYKVIDECS</sequence>
<dbReference type="Proteomes" id="UP000282574">
    <property type="component" value="Unassembled WGS sequence"/>
</dbReference>
<reference evidence="1 2" key="1">
    <citation type="journal article" date="2019" name="Genome Biol. Evol.">
        <title>Day and night: Metabolic profiles and evolutionary relationships of six axenic non-marine cyanobacteria.</title>
        <authorList>
            <person name="Will S.E."/>
            <person name="Henke P."/>
            <person name="Boedeker C."/>
            <person name="Huang S."/>
            <person name="Brinkmann H."/>
            <person name="Rohde M."/>
            <person name="Jarek M."/>
            <person name="Friedl T."/>
            <person name="Seufert S."/>
            <person name="Schumacher M."/>
            <person name="Overmann J."/>
            <person name="Neumann-Schaal M."/>
            <person name="Petersen J."/>
        </authorList>
    </citation>
    <scope>NUCLEOTIDE SEQUENCE [LARGE SCALE GENOMIC DNA]</scope>
    <source>
        <strain evidence="1 2">SAG 39.79</strain>
    </source>
</reference>
<gene>
    <name evidence="1" type="ORF">DSM107010_66950</name>
</gene>
<evidence type="ECO:0008006" key="3">
    <source>
        <dbReference type="Google" id="ProtNLM"/>
    </source>
</evidence>
<dbReference type="RefSeq" id="WP_106167237.1">
    <property type="nucleotide sequence ID" value="NZ_JAVKZF010000001.1"/>
</dbReference>
<evidence type="ECO:0000313" key="2">
    <source>
        <dbReference type="Proteomes" id="UP000282574"/>
    </source>
</evidence>
<proteinExistence type="predicted"/>
<name>A0AB37U8W5_9CYAN</name>
<evidence type="ECO:0000313" key="1">
    <source>
        <dbReference type="EMBL" id="RUT00721.1"/>
    </source>
</evidence>